<keyword evidence="4 7" id="KW-0133">Cell shape</keyword>
<dbReference type="Gene3D" id="2.40.440.10">
    <property type="entry name" value="L,D-transpeptidase catalytic domain-like"/>
    <property type="match status" value="1"/>
</dbReference>
<dbReference type="Pfam" id="PF03734">
    <property type="entry name" value="YkuD"/>
    <property type="match status" value="1"/>
</dbReference>
<keyword evidence="10" id="KW-1185">Reference proteome</keyword>
<evidence type="ECO:0000313" key="10">
    <source>
        <dbReference type="Proteomes" id="UP000198356"/>
    </source>
</evidence>
<dbReference type="PROSITE" id="PS52029">
    <property type="entry name" value="LD_TPASE"/>
    <property type="match status" value="1"/>
</dbReference>
<evidence type="ECO:0000313" key="9">
    <source>
        <dbReference type="EMBL" id="SNS71715.1"/>
    </source>
</evidence>
<dbReference type="GO" id="GO:0071972">
    <property type="term" value="F:peptidoglycan L,D-transpeptidase activity"/>
    <property type="evidence" value="ECO:0007669"/>
    <property type="project" value="TreeGrafter"/>
</dbReference>
<dbReference type="CDD" id="cd16913">
    <property type="entry name" value="YkuD_like"/>
    <property type="match status" value="1"/>
</dbReference>
<dbReference type="UniPathway" id="UPA00219"/>
<comment type="pathway">
    <text evidence="1 7">Cell wall biogenesis; peptidoglycan biosynthesis.</text>
</comment>
<dbReference type="GO" id="GO:0005576">
    <property type="term" value="C:extracellular region"/>
    <property type="evidence" value="ECO:0007669"/>
    <property type="project" value="TreeGrafter"/>
</dbReference>
<proteinExistence type="inferred from homology"/>
<dbReference type="AlphaFoldDB" id="A0A239GS57"/>
<feature type="active site" description="Proton donor/acceptor" evidence="7">
    <location>
        <position position="136"/>
    </location>
</feature>
<organism evidence="9 10">
    <name type="scientific">Granulicella rosea</name>
    <dbReference type="NCBI Taxonomy" id="474952"/>
    <lineage>
        <taxon>Bacteria</taxon>
        <taxon>Pseudomonadati</taxon>
        <taxon>Acidobacteriota</taxon>
        <taxon>Terriglobia</taxon>
        <taxon>Terriglobales</taxon>
        <taxon>Acidobacteriaceae</taxon>
        <taxon>Granulicella</taxon>
    </lineage>
</organism>
<dbReference type="InterPro" id="IPR038063">
    <property type="entry name" value="Transpep_catalytic_dom"/>
</dbReference>
<dbReference type="RefSeq" id="WP_089407583.1">
    <property type="nucleotide sequence ID" value="NZ_FZOU01000002.1"/>
</dbReference>
<reference evidence="9 10" key="1">
    <citation type="submission" date="2017-06" db="EMBL/GenBank/DDBJ databases">
        <authorList>
            <person name="Kim H.J."/>
            <person name="Triplett B.A."/>
        </authorList>
    </citation>
    <scope>NUCLEOTIDE SEQUENCE [LARGE SCALE GENOMIC DNA]</scope>
    <source>
        <strain evidence="9 10">DSM 18704</strain>
    </source>
</reference>
<keyword evidence="5 7" id="KW-0573">Peptidoglycan synthesis</keyword>
<keyword evidence="6 7" id="KW-0961">Cell wall biogenesis/degradation</keyword>
<dbReference type="InterPro" id="IPR005490">
    <property type="entry name" value="LD_TPept_cat_dom"/>
</dbReference>
<dbReference type="PANTHER" id="PTHR30582:SF2">
    <property type="entry name" value="L,D-TRANSPEPTIDASE YCIB-RELATED"/>
    <property type="match status" value="1"/>
</dbReference>
<protein>
    <submittedName>
        <fullName evidence="9">L,D-transpeptidase catalytic domain</fullName>
    </submittedName>
</protein>
<gene>
    <name evidence="9" type="ORF">SAMN05421770_10249</name>
</gene>
<sequence length="330" mass="35109">MKIKSSRRIFLWNGFAGLAVMRVSTSVLWSQESLPLGPMVALDIEGLKPGQFLWAPAIAPSGPVLAVISLGVQRCYVYRNGVLIGVATVSTGKTGHRTPTGVFTILQKQVHHKSSLYKSAPMPYMERLTWSGVAMHAGNLPGYPASHGCIRMPIAFARLLYGTTEQGMTVVITELDAVPRIAPTPDLLQGEAATKAEDAGGAIWEPQKSTSGLVSLVLSAADRRLVVLRNGVLIGSTPVTIAGSVAETTAYSLSKIDQEGFHWIQLPLPGQSWEGSRELPLTERARVTMPDAFRSALDGLLSPGVTLVVTADSLLASATGNSLTVIESEP</sequence>
<evidence type="ECO:0000256" key="6">
    <source>
        <dbReference type="ARBA" id="ARBA00023316"/>
    </source>
</evidence>
<dbReference type="InterPro" id="IPR016915">
    <property type="entry name" value="UCP029342"/>
</dbReference>
<dbReference type="GO" id="GO:0018104">
    <property type="term" value="P:peptidoglycan-protein cross-linking"/>
    <property type="evidence" value="ECO:0007669"/>
    <property type="project" value="TreeGrafter"/>
</dbReference>
<name>A0A239GS57_9BACT</name>
<evidence type="ECO:0000256" key="1">
    <source>
        <dbReference type="ARBA" id="ARBA00004752"/>
    </source>
</evidence>
<evidence type="ECO:0000259" key="8">
    <source>
        <dbReference type="PROSITE" id="PS52029"/>
    </source>
</evidence>
<dbReference type="Proteomes" id="UP000198356">
    <property type="component" value="Unassembled WGS sequence"/>
</dbReference>
<dbReference type="EMBL" id="FZOU01000002">
    <property type="protein sequence ID" value="SNS71715.1"/>
    <property type="molecule type" value="Genomic_DNA"/>
</dbReference>
<evidence type="ECO:0000256" key="7">
    <source>
        <dbReference type="PROSITE-ProRule" id="PRU01373"/>
    </source>
</evidence>
<dbReference type="SUPFAM" id="SSF141523">
    <property type="entry name" value="L,D-transpeptidase catalytic domain-like"/>
    <property type="match status" value="1"/>
</dbReference>
<evidence type="ECO:0000256" key="2">
    <source>
        <dbReference type="ARBA" id="ARBA00005992"/>
    </source>
</evidence>
<feature type="active site" description="Nucleophile" evidence="7">
    <location>
        <position position="149"/>
    </location>
</feature>
<comment type="similarity">
    <text evidence="2">Belongs to the YkuD family.</text>
</comment>
<dbReference type="GO" id="GO:0071555">
    <property type="term" value="P:cell wall organization"/>
    <property type="evidence" value="ECO:0007669"/>
    <property type="project" value="UniProtKB-UniRule"/>
</dbReference>
<dbReference type="NCBIfam" id="NF004785">
    <property type="entry name" value="PRK06132.1-2"/>
    <property type="match status" value="1"/>
</dbReference>
<accession>A0A239GS57</accession>
<dbReference type="OrthoDB" id="3176960at2"/>
<keyword evidence="3" id="KW-0808">Transferase</keyword>
<dbReference type="GO" id="GO:0008360">
    <property type="term" value="P:regulation of cell shape"/>
    <property type="evidence" value="ECO:0007669"/>
    <property type="project" value="UniProtKB-UniRule"/>
</dbReference>
<dbReference type="GO" id="GO:0016740">
    <property type="term" value="F:transferase activity"/>
    <property type="evidence" value="ECO:0007669"/>
    <property type="project" value="UniProtKB-KW"/>
</dbReference>
<evidence type="ECO:0000256" key="5">
    <source>
        <dbReference type="ARBA" id="ARBA00022984"/>
    </source>
</evidence>
<dbReference type="InterPro" id="IPR050979">
    <property type="entry name" value="LD-transpeptidase"/>
</dbReference>
<dbReference type="PANTHER" id="PTHR30582">
    <property type="entry name" value="L,D-TRANSPEPTIDASE"/>
    <property type="match status" value="1"/>
</dbReference>
<dbReference type="PIRSF" id="PIRSF029342">
    <property type="entry name" value="UCP029342_ErfK/YbiS/YcfS/YnhG"/>
    <property type="match status" value="1"/>
</dbReference>
<evidence type="ECO:0000256" key="3">
    <source>
        <dbReference type="ARBA" id="ARBA00022679"/>
    </source>
</evidence>
<feature type="domain" description="L,D-TPase catalytic" evidence="8">
    <location>
        <begin position="64"/>
        <end position="173"/>
    </location>
</feature>
<evidence type="ECO:0000256" key="4">
    <source>
        <dbReference type="ARBA" id="ARBA00022960"/>
    </source>
</evidence>